<dbReference type="PROSITE" id="PS50026">
    <property type="entry name" value="EGF_3"/>
    <property type="match status" value="2"/>
</dbReference>
<dbReference type="SUPFAM" id="SSF57196">
    <property type="entry name" value="EGF/Laminin"/>
    <property type="match status" value="2"/>
</dbReference>
<feature type="region of interest" description="Disordered" evidence="5">
    <location>
        <begin position="477"/>
        <end position="514"/>
    </location>
</feature>
<feature type="domain" description="EGF-like" evidence="7">
    <location>
        <begin position="350"/>
        <end position="387"/>
    </location>
</feature>
<name>A0A2A2KNI4_9BILA</name>
<gene>
    <name evidence="8" type="ORF">WR25_11252</name>
</gene>
<evidence type="ECO:0000313" key="8">
    <source>
        <dbReference type="EMBL" id="PAV75561.1"/>
    </source>
</evidence>
<dbReference type="PROSITE" id="PS00022">
    <property type="entry name" value="EGF_1"/>
    <property type="match status" value="2"/>
</dbReference>
<feature type="compositionally biased region" description="Basic and acidic residues" evidence="5">
    <location>
        <begin position="495"/>
        <end position="505"/>
    </location>
</feature>
<evidence type="ECO:0000256" key="1">
    <source>
        <dbReference type="ARBA" id="ARBA00022536"/>
    </source>
</evidence>
<comment type="caution">
    <text evidence="8">The sequence shown here is derived from an EMBL/GenBank/DDBJ whole genome shotgun (WGS) entry which is preliminary data.</text>
</comment>
<dbReference type="Gene3D" id="2.10.25.10">
    <property type="entry name" value="Laminin"/>
    <property type="match status" value="2"/>
</dbReference>
<dbReference type="SMART" id="SM00181">
    <property type="entry name" value="EGF"/>
    <property type="match status" value="6"/>
</dbReference>
<dbReference type="GO" id="GO:0016020">
    <property type="term" value="C:membrane"/>
    <property type="evidence" value="ECO:0007669"/>
    <property type="project" value="UniProtKB-SubCell"/>
</dbReference>
<feature type="transmembrane region" description="Helical" evidence="6">
    <location>
        <begin position="446"/>
        <end position="468"/>
    </location>
</feature>
<dbReference type="EMBL" id="LIAE01008061">
    <property type="protein sequence ID" value="PAV75561.1"/>
    <property type="molecule type" value="Genomic_DNA"/>
</dbReference>
<feature type="disulfide bond" evidence="4">
    <location>
        <begin position="420"/>
        <end position="429"/>
    </location>
</feature>
<keyword evidence="6" id="KW-0472">Membrane</keyword>
<dbReference type="Proteomes" id="UP000218231">
    <property type="component" value="Unassembled WGS sequence"/>
</dbReference>
<feature type="disulfide bond" evidence="4">
    <location>
        <begin position="377"/>
        <end position="386"/>
    </location>
</feature>
<accession>A0A2A2KNI4</accession>
<feature type="compositionally biased region" description="Polar residues" evidence="5">
    <location>
        <begin position="485"/>
        <end position="494"/>
    </location>
</feature>
<evidence type="ECO:0000256" key="3">
    <source>
        <dbReference type="ARBA" id="ARBA00023157"/>
    </source>
</evidence>
<dbReference type="OrthoDB" id="430340at2759"/>
<proteinExistence type="predicted"/>
<keyword evidence="1 4" id="KW-0245">EGF-like domain</keyword>
<reference evidence="8 9" key="1">
    <citation type="journal article" date="2017" name="Curr. Biol.">
        <title>Genome architecture and evolution of a unichromosomal asexual nematode.</title>
        <authorList>
            <person name="Fradin H."/>
            <person name="Zegar C."/>
            <person name="Gutwein M."/>
            <person name="Lucas J."/>
            <person name="Kovtun M."/>
            <person name="Corcoran D."/>
            <person name="Baugh L.R."/>
            <person name="Kiontke K."/>
            <person name="Gunsalus K."/>
            <person name="Fitch D.H."/>
            <person name="Piano F."/>
        </authorList>
    </citation>
    <scope>NUCLEOTIDE SEQUENCE [LARGE SCALE GENOMIC DNA]</scope>
    <source>
        <strain evidence="8">PF1309</strain>
    </source>
</reference>
<evidence type="ECO:0000256" key="2">
    <source>
        <dbReference type="ARBA" id="ARBA00022737"/>
    </source>
</evidence>
<keyword evidence="2" id="KW-0677">Repeat</keyword>
<sequence length="514" mass="58241">MSRGNATVDRHGNCTCDCDKQYFGKHCQFVSPCYTYECENGAKCDDVWSQDNTTVTAICNCPTEAIQFIPSVTFQGDRCEQISIPDTVDVQLIPCDENNPHKNRAFIKHLISLIRAQNNDRIFLNKYWLENYHERVDSTHKSAYDKDKWCSNMGECTIDRVTVPTTGHAFLLPSCRCKAYNEGSYCEYYRENGCEPTLTEAKQGKSEPSICPDRKKGTCVMLRGQPFCDCKRYYVGETCETYNPCADNPCIKSECIVIGDETEEGRAGEQQQAYQCLCNMEDGVEKSQRCVYEATGNCTDPNPCFHGKCLTCEHEMEQMGVINLCSPEERKRGFRCICESGFLPPRCKQVVDACYRNLCENEAVCVPRDAHDYDCDCINGTEGILCENIFDPCAAFGESICQFGVCQNSLLWTRGFECLCHYGYRGINCQIELTLDEKIIDVFSRYYYLLLPLYSIALVLCVILCLVLRMKRVKPTSRHKKDSSAESGSAFRNGTNEKMEGRSDTSHANQNSSE</sequence>
<feature type="disulfide bond" evidence="4">
    <location>
        <begin position="401"/>
        <end position="418"/>
    </location>
</feature>
<evidence type="ECO:0000256" key="4">
    <source>
        <dbReference type="PROSITE-ProRule" id="PRU00076"/>
    </source>
</evidence>
<dbReference type="InterPro" id="IPR051022">
    <property type="entry name" value="Notch_Cell-Fate_Det"/>
</dbReference>
<keyword evidence="9" id="KW-1185">Reference proteome</keyword>
<dbReference type="PROSITE" id="PS01186">
    <property type="entry name" value="EGF_2"/>
    <property type="match status" value="1"/>
</dbReference>
<keyword evidence="3 4" id="KW-1015">Disulfide bond</keyword>
<dbReference type="STRING" id="2018661.A0A2A2KNI4"/>
<evidence type="ECO:0000313" key="9">
    <source>
        <dbReference type="Proteomes" id="UP000218231"/>
    </source>
</evidence>
<keyword evidence="6" id="KW-0812">Transmembrane</keyword>
<evidence type="ECO:0000256" key="5">
    <source>
        <dbReference type="SAM" id="MobiDB-lite"/>
    </source>
</evidence>
<evidence type="ECO:0000256" key="6">
    <source>
        <dbReference type="SAM" id="Phobius"/>
    </source>
</evidence>
<organism evidence="8 9">
    <name type="scientific">Diploscapter pachys</name>
    <dbReference type="NCBI Taxonomy" id="2018661"/>
    <lineage>
        <taxon>Eukaryota</taxon>
        <taxon>Metazoa</taxon>
        <taxon>Ecdysozoa</taxon>
        <taxon>Nematoda</taxon>
        <taxon>Chromadorea</taxon>
        <taxon>Rhabditida</taxon>
        <taxon>Rhabditina</taxon>
        <taxon>Rhabditomorpha</taxon>
        <taxon>Rhabditoidea</taxon>
        <taxon>Rhabditidae</taxon>
        <taxon>Diploscapter</taxon>
    </lineage>
</organism>
<evidence type="ECO:0000259" key="7">
    <source>
        <dbReference type="PROSITE" id="PS50026"/>
    </source>
</evidence>
<dbReference type="InterPro" id="IPR000742">
    <property type="entry name" value="EGF"/>
</dbReference>
<dbReference type="AlphaFoldDB" id="A0A2A2KNI4"/>
<protein>
    <recommendedName>
        <fullName evidence="7">EGF-like domain-containing protein</fullName>
    </recommendedName>
</protein>
<feature type="domain" description="EGF-like" evidence="7">
    <location>
        <begin position="389"/>
        <end position="430"/>
    </location>
</feature>
<keyword evidence="6" id="KW-1133">Transmembrane helix</keyword>
<comment type="caution">
    <text evidence="4">Lacks conserved residue(s) required for the propagation of feature annotation.</text>
</comment>
<dbReference type="PANTHER" id="PTHR24049">
    <property type="entry name" value="CRUMBS FAMILY MEMBER"/>
    <property type="match status" value="1"/>
</dbReference>